<dbReference type="AlphaFoldDB" id="A0A9W6K8I6"/>
<comment type="caution">
    <text evidence="2">The sequence shown here is derived from an EMBL/GenBank/DDBJ whole genome shotgun (WGS) entry which is preliminary data.</text>
</comment>
<reference evidence="2" key="1">
    <citation type="journal article" date="2014" name="Int. J. Syst. Evol. Microbiol.">
        <title>Complete genome sequence of Corynebacterium casei LMG S-19264T (=DSM 44701T), isolated from a smear-ripened cheese.</title>
        <authorList>
            <consortium name="US DOE Joint Genome Institute (JGI-PGF)"/>
            <person name="Walter F."/>
            <person name="Albersmeier A."/>
            <person name="Kalinowski J."/>
            <person name="Ruckert C."/>
        </authorList>
    </citation>
    <scope>NUCLEOTIDE SEQUENCE</scope>
    <source>
        <strain evidence="2">VKM B-2935</strain>
    </source>
</reference>
<keyword evidence="3" id="KW-1185">Reference proteome</keyword>
<evidence type="ECO:0000313" key="2">
    <source>
        <dbReference type="EMBL" id="GLK89645.1"/>
    </source>
</evidence>
<dbReference type="GO" id="GO:0006878">
    <property type="term" value="P:intracellular copper ion homeostasis"/>
    <property type="evidence" value="ECO:0007669"/>
    <property type="project" value="InterPro"/>
</dbReference>
<dbReference type="RefSeq" id="WP_271195839.1">
    <property type="nucleotide sequence ID" value="NZ_BSFN01000007.1"/>
</dbReference>
<organism evidence="2 3">
    <name type="scientific">Pseudomonas turukhanskensis</name>
    <dbReference type="NCBI Taxonomy" id="1806536"/>
    <lineage>
        <taxon>Bacteria</taxon>
        <taxon>Pseudomonadati</taxon>
        <taxon>Pseudomonadota</taxon>
        <taxon>Gammaproteobacteria</taxon>
        <taxon>Pseudomonadales</taxon>
        <taxon>Pseudomonadaceae</taxon>
        <taxon>Pseudomonas</taxon>
    </lineage>
</organism>
<feature type="chain" id="PRO_5040948944" evidence="1">
    <location>
        <begin position="20"/>
        <end position="288"/>
    </location>
</feature>
<dbReference type="SUPFAM" id="SSF56935">
    <property type="entry name" value="Porins"/>
    <property type="match status" value="1"/>
</dbReference>
<evidence type="ECO:0000313" key="3">
    <source>
        <dbReference type="Proteomes" id="UP001143328"/>
    </source>
</evidence>
<proteinExistence type="predicted"/>
<dbReference type="GO" id="GO:0009279">
    <property type="term" value="C:cell outer membrane"/>
    <property type="evidence" value="ECO:0007669"/>
    <property type="project" value="InterPro"/>
</dbReference>
<name>A0A9W6K8I6_9PSED</name>
<sequence>MKLLTCAALAATLLNSAHAAEAMDHSMHGMSMPGMDMSGMDHDMSAGSTPLPAASESRTPIAPLTDADRQAAFPALHSGHDSHEHTLNSYVLIDRLEWQNLDAGNALAWDIDAWLGGDIDRLVLRSEGERVDGRTDNAELQALWGHAISPWWDVVLGARQDFKPGPAQTWAALGIQGTPLYGLETEATAYLGENNQSALRLKAEYNLLLTQRLVLQPLAEANFYGKDDAEREVGAGLATTELGLRLRYHLRPEIAPYVGLTWNKSHGHTAAEEDDAHARLVVGIRLWF</sequence>
<dbReference type="GO" id="GO:0005507">
    <property type="term" value="F:copper ion binding"/>
    <property type="evidence" value="ECO:0007669"/>
    <property type="project" value="InterPro"/>
</dbReference>
<reference evidence="2" key="2">
    <citation type="submission" date="2023-01" db="EMBL/GenBank/DDBJ databases">
        <authorList>
            <person name="Sun Q."/>
            <person name="Evtushenko L."/>
        </authorList>
    </citation>
    <scope>NUCLEOTIDE SEQUENCE</scope>
    <source>
        <strain evidence="2">VKM B-2935</strain>
    </source>
</reference>
<gene>
    <name evidence="2" type="ORF">GCM10017655_27070</name>
</gene>
<keyword evidence="1" id="KW-0732">Signal</keyword>
<dbReference type="InterPro" id="IPR007939">
    <property type="entry name" value="Cu-R_B_prcur"/>
</dbReference>
<accession>A0A9W6K8I6</accession>
<dbReference type="Pfam" id="PF05275">
    <property type="entry name" value="CopB"/>
    <property type="match status" value="1"/>
</dbReference>
<feature type="signal peptide" evidence="1">
    <location>
        <begin position="1"/>
        <end position="19"/>
    </location>
</feature>
<protein>
    <submittedName>
        <fullName evidence="2">Copper resistance protein B</fullName>
    </submittedName>
</protein>
<evidence type="ECO:0000256" key="1">
    <source>
        <dbReference type="SAM" id="SignalP"/>
    </source>
</evidence>
<dbReference type="Proteomes" id="UP001143328">
    <property type="component" value="Unassembled WGS sequence"/>
</dbReference>
<dbReference type="EMBL" id="BSFN01000007">
    <property type="protein sequence ID" value="GLK89645.1"/>
    <property type="molecule type" value="Genomic_DNA"/>
</dbReference>